<dbReference type="Pfam" id="PF13927">
    <property type="entry name" value="Ig_3"/>
    <property type="match status" value="1"/>
</dbReference>
<comment type="subcellular location">
    <subcellularLocation>
        <location evidence="1">Membrane</location>
        <topology evidence="1">Single-pass membrane protein</topology>
    </subcellularLocation>
</comment>
<feature type="domain" description="Ig-like" evidence="6">
    <location>
        <begin position="133"/>
        <end position="231"/>
    </location>
</feature>
<dbReference type="Proteomes" id="UP000747542">
    <property type="component" value="Unassembled WGS sequence"/>
</dbReference>
<feature type="region of interest" description="Disordered" evidence="4">
    <location>
        <begin position="786"/>
        <end position="834"/>
    </location>
</feature>
<dbReference type="SMART" id="SM00408">
    <property type="entry name" value="IGc2"/>
    <property type="match status" value="3"/>
</dbReference>
<dbReference type="InterPro" id="IPR013162">
    <property type="entry name" value="CD80_C2-set"/>
</dbReference>
<dbReference type="InterPro" id="IPR003599">
    <property type="entry name" value="Ig_sub"/>
</dbReference>
<dbReference type="CDD" id="cd00063">
    <property type="entry name" value="FN3"/>
    <property type="match status" value="1"/>
</dbReference>
<dbReference type="InterPro" id="IPR003598">
    <property type="entry name" value="Ig_sub2"/>
</dbReference>
<dbReference type="InterPro" id="IPR007110">
    <property type="entry name" value="Ig-like_dom"/>
</dbReference>
<keyword evidence="2 5" id="KW-0472">Membrane</keyword>
<dbReference type="SUPFAM" id="SSF48726">
    <property type="entry name" value="Immunoglobulin"/>
    <property type="match status" value="5"/>
</dbReference>
<accession>A0A8J5MLV9</accession>
<dbReference type="InterPro" id="IPR036179">
    <property type="entry name" value="Ig-like_dom_sf"/>
</dbReference>
<dbReference type="GO" id="GO:0016020">
    <property type="term" value="C:membrane"/>
    <property type="evidence" value="ECO:0007669"/>
    <property type="project" value="UniProtKB-SubCell"/>
</dbReference>
<dbReference type="PANTHER" id="PTHR23278">
    <property type="entry name" value="SIDESTEP PROTEIN"/>
    <property type="match status" value="1"/>
</dbReference>
<dbReference type="AlphaFoldDB" id="A0A8J5MLV9"/>
<comment type="caution">
    <text evidence="7">The sequence shown here is derived from an EMBL/GenBank/DDBJ whole genome shotgun (WGS) entry which is preliminary data.</text>
</comment>
<dbReference type="EMBL" id="JAHLQT010040257">
    <property type="protein sequence ID" value="KAG7156007.1"/>
    <property type="molecule type" value="Genomic_DNA"/>
</dbReference>
<evidence type="ECO:0000256" key="2">
    <source>
        <dbReference type="ARBA" id="ARBA00023136"/>
    </source>
</evidence>
<evidence type="ECO:0000259" key="6">
    <source>
        <dbReference type="PROSITE" id="PS50835"/>
    </source>
</evidence>
<gene>
    <name evidence="7" type="primary">Syg2-L3</name>
    <name evidence="7" type="ORF">Hamer_G012162</name>
</gene>
<sequence length="876" mass="93416">MQAGYLRGSKRDLLGEDLYRPLTEVSAIEGGRALLPCDVTPPTPGDFPILVLFYGGATGLPIYSIDARSGPQGRSKHWSELGGRAHFDLMSSPSGLVIDEVAATDHGHYRCRVDFGSSPTRNLRVKLLVVVPPRRVSILSGAGLEVSGVIGPYPVGGSLTLTCQVTGGSPRPWVTWWHEGSLLDDVAEEVKGQVIRNILILPNLSRQHLYRVLTCQASNSNLSLPLAATVTLDMSFPPLEVKILGGKAPLSEGKRYSLVCEAGGSKPSADLTWYIDGNLMTDTKNQVLAEGNVSRSTLHLTPTRMNNGAVVSCRADNSLLQAAAVEDSRRLEVYYSPRLHLRAGQNLNMSNIKEGDDVYFECDIQANPPVYRVEWFLNGIELHQNVTAGVIQSNQSLVLQKKWVYGGGRQQPVNVTCQVEAHPEATTFRWAFNTSSEFAELPEDRVHSGRGRSLVVYTPQTHHDFGSLLCWGRNQVDTQHQPCVFHIVPAGVPEPVHNCSAWHNGSAAGEVVVACQAGWSGGLTQTFTLEVRHAPKGHSTPKGSTGSSKTHGSVGPGKLLASLKDQMEPHFTVTGLAPGTEYHLVVVASNAQGAAPSTVLVYLTPIDVAEKQTSAAAAEASESSPLASLAPIVGVVVGVVASLLVCSVVLVLVVRARTANTHSHSQTKIVYDKAAPGSKPDDGGFVQQQQQGPDIILVKSAVPRYIDLLRWNGRQFSPDQHSRLAACVPPDSQSGGETQQLVAEYRGAHDGSFHITPAPTPLTTGVLVARETDALLQDPGITASATTTGILPSEGGGVATSCPRSSSSSFLPPRTATSYYPEGRDTPPSSSCIRRSPSEHVLQGHPDLCPQDPPGCTSARTLVVTCAHGGSHESSV</sequence>
<proteinExistence type="predicted"/>
<dbReference type="SUPFAM" id="SSF49265">
    <property type="entry name" value="Fibronectin type III"/>
    <property type="match status" value="1"/>
</dbReference>
<keyword evidence="3" id="KW-1015">Disulfide bond</keyword>
<keyword evidence="8" id="KW-1185">Reference proteome</keyword>
<evidence type="ECO:0000256" key="5">
    <source>
        <dbReference type="SAM" id="Phobius"/>
    </source>
</evidence>
<feature type="region of interest" description="Disordered" evidence="4">
    <location>
        <begin position="534"/>
        <end position="555"/>
    </location>
</feature>
<protein>
    <submittedName>
        <fullName evidence="7">Synaptogenesis protein syg-2-like 3</fullName>
    </submittedName>
</protein>
<feature type="domain" description="Ig-like" evidence="6">
    <location>
        <begin position="16"/>
        <end position="124"/>
    </location>
</feature>
<feature type="domain" description="Ig-like" evidence="6">
    <location>
        <begin position="337"/>
        <end position="427"/>
    </location>
</feature>
<dbReference type="SMART" id="SM00409">
    <property type="entry name" value="IG"/>
    <property type="match status" value="4"/>
</dbReference>
<dbReference type="Pfam" id="PF08205">
    <property type="entry name" value="C2-set_2"/>
    <property type="match status" value="1"/>
</dbReference>
<dbReference type="InterPro" id="IPR036116">
    <property type="entry name" value="FN3_sf"/>
</dbReference>
<organism evidence="7 8">
    <name type="scientific">Homarus americanus</name>
    <name type="common">American lobster</name>
    <dbReference type="NCBI Taxonomy" id="6706"/>
    <lineage>
        <taxon>Eukaryota</taxon>
        <taxon>Metazoa</taxon>
        <taxon>Ecdysozoa</taxon>
        <taxon>Arthropoda</taxon>
        <taxon>Crustacea</taxon>
        <taxon>Multicrustacea</taxon>
        <taxon>Malacostraca</taxon>
        <taxon>Eumalacostraca</taxon>
        <taxon>Eucarida</taxon>
        <taxon>Decapoda</taxon>
        <taxon>Pleocyemata</taxon>
        <taxon>Astacidea</taxon>
        <taxon>Nephropoidea</taxon>
        <taxon>Nephropidae</taxon>
        <taxon>Homarus</taxon>
    </lineage>
</organism>
<evidence type="ECO:0000256" key="1">
    <source>
        <dbReference type="ARBA" id="ARBA00004167"/>
    </source>
</evidence>
<dbReference type="PROSITE" id="PS50835">
    <property type="entry name" value="IG_LIKE"/>
    <property type="match status" value="4"/>
</dbReference>
<dbReference type="InterPro" id="IPR003961">
    <property type="entry name" value="FN3_dom"/>
</dbReference>
<evidence type="ECO:0000313" key="7">
    <source>
        <dbReference type="EMBL" id="KAG7156007.1"/>
    </source>
</evidence>
<evidence type="ECO:0000256" key="4">
    <source>
        <dbReference type="SAM" id="MobiDB-lite"/>
    </source>
</evidence>
<dbReference type="InterPro" id="IPR013783">
    <property type="entry name" value="Ig-like_fold"/>
</dbReference>
<keyword evidence="5" id="KW-0812">Transmembrane</keyword>
<feature type="domain" description="Ig-like" evidence="6">
    <location>
        <begin position="237"/>
        <end position="332"/>
    </location>
</feature>
<evidence type="ECO:0000313" key="8">
    <source>
        <dbReference type="Proteomes" id="UP000747542"/>
    </source>
</evidence>
<dbReference type="PANTHER" id="PTHR23278:SF19">
    <property type="entry name" value="OBSCURIN"/>
    <property type="match status" value="1"/>
</dbReference>
<name>A0A8J5MLV9_HOMAM</name>
<feature type="compositionally biased region" description="Low complexity" evidence="4">
    <location>
        <begin position="537"/>
        <end position="553"/>
    </location>
</feature>
<evidence type="ECO:0000256" key="3">
    <source>
        <dbReference type="ARBA" id="ARBA00023157"/>
    </source>
</evidence>
<reference evidence="7" key="1">
    <citation type="journal article" date="2021" name="Sci. Adv.">
        <title>The American lobster genome reveals insights on longevity, neural, and immune adaptations.</title>
        <authorList>
            <person name="Polinski J.M."/>
            <person name="Zimin A.V."/>
            <person name="Clark K.F."/>
            <person name="Kohn A.B."/>
            <person name="Sadowski N."/>
            <person name="Timp W."/>
            <person name="Ptitsyn A."/>
            <person name="Khanna P."/>
            <person name="Romanova D.Y."/>
            <person name="Williams P."/>
            <person name="Greenwood S.J."/>
            <person name="Moroz L.L."/>
            <person name="Walt D.R."/>
            <person name="Bodnar A.G."/>
        </authorList>
    </citation>
    <scope>NUCLEOTIDE SEQUENCE</scope>
    <source>
        <strain evidence="7">GMGI-L3</strain>
    </source>
</reference>
<keyword evidence="5" id="KW-1133">Transmembrane helix</keyword>
<feature type="transmembrane region" description="Helical" evidence="5">
    <location>
        <begin position="629"/>
        <end position="654"/>
    </location>
</feature>
<dbReference type="Gene3D" id="2.60.40.10">
    <property type="entry name" value="Immunoglobulins"/>
    <property type="match status" value="6"/>
</dbReference>